<feature type="signal peptide" evidence="1">
    <location>
        <begin position="1"/>
        <end position="19"/>
    </location>
</feature>
<dbReference type="RefSeq" id="WP_353984849.1">
    <property type="nucleotide sequence ID" value="NZ_JBEWLY010000019.1"/>
</dbReference>
<accession>A0ABV2D3A8</accession>
<evidence type="ECO:0000313" key="3">
    <source>
        <dbReference type="Proteomes" id="UP001548713"/>
    </source>
</evidence>
<keyword evidence="3" id="KW-1185">Reference proteome</keyword>
<evidence type="ECO:0000256" key="1">
    <source>
        <dbReference type="SAM" id="SignalP"/>
    </source>
</evidence>
<dbReference type="Proteomes" id="UP001548713">
    <property type="component" value="Unassembled WGS sequence"/>
</dbReference>
<keyword evidence="1" id="KW-0732">Signal</keyword>
<dbReference type="InterPro" id="IPR025737">
    <property type="entry name" value="FApF"/>
</dbReference>
<gene>
    <name evidence="2" type="ORF">ABVV53_12970</name>
</gene>
<proteinExistence type="predicted"/>
<feature type="chain" id="PRO_5045964321" evidence="1">
    <location>
        <begin position="20"/>
        <end position="270"/>
    </location>
</feature>
<dbReference type="EMBL" id="JBEWLY010000019">
    <property type="protein sequence ID" value="MET1756361.1"/>
    <property type="molecule type" value="Genomic_DNA"/>
</dbReference>
<evidence type="ECO:0000313" key="2">
    <source>
        <dbReference type="EMBL" id="MET1756361.1"/>
    </source>
</evidence>
<sequence>MLRSLLALALVSVATPAIAQTSTLSTGEEESAICTDRPTNGNYACTVPKGRFQLEVDTFNWLRDDVGGERVDVVAFTNPVIKYGLTDSSDVQINWSPYIRARTRDANGVLTIDDGSGDVTARYKKRLTSATADLQIALLPFVKLPTASDAIGIGKVEGGIAVPINYSVPGGWTITLGPQVNVLADDDGSGRHLGLTGLVNIAKSFGKFSVLNEIWTDQDIDPSGTVSQYSYNAALVWLASPKLQFDLGANFGLNRNTPDVVSYVGVSTRF</sequence>
<comment type="caution">
    <text evidence="2">The sequence shown here is derived from an EMBL/GenBank/DDBJ whole genome shotgun (WGS) entry which is preliminary data.</text>
</comment>
<dbReference type="Pfam" id="PF13557">
    <property type="entry name" value="Phenol_MetA_deg"/>
    <property type="match status" value="1"/>
</dbReference>
<protein>
    <submittedName>
        <fullName evidence="2">Transporter</fullName>
    </submittedName>
</protein>
<name>A0ABV2D3A8_9SPHN</name>
<organism evidence="2 3">
    <name type="scientific">Novosphingobium kalidii</name>
    <dbReference type="NCBI Taxonomy" id="3230299"/>
    <lineage>
        <taxon>Bacteria</taxon>
        <taxon>Pseudomonadati</taxon>
        <taxon>Pseudomonadota</taxon>
        <taxon>Alphaproteobacteria</taxon>
        <taxon>Sphingomonadales</taxon>
        <taxon>Sphingomonadaceae</taxon>
        <taxon>Novosphingobium</taxon>
    </lineage>
</organism>
<reference evidence="2 3" key="1">
    <citation type="submission" date="2024-07" db="EMBL/GenBank/DDBJ databases">
        <title>Novosphingobium kalidii RD2P27.</title>
        <authorList>
            <person name="Sun J.-Q."/>
        </authorList>
    </citation>
    <scope>NUCLEOTIDE SEQUENCE [LARGE SCALE GENOMIC DNA]</scope>
    <source>
        <strain evidence="2 3">RD2P27</strain>
    </source>
</reference>